<dbReference type="GO" id="GO:0015937">
    <property type="term" value="P:coenzyme A biosynthetic process"/>
    <property type="evidence" value="ECO:0007669"/>
    <property type="project" value="TreeGrafter"/>
</dbReference>
<feature type="compositionally biased region" description="Low complexity" evidence="3">
    <location>
        <begin position="246"/>
        <end position="257"/>
    </location>
</feature>
<evidence type="ECO:0000313" key="5">
    <source>
        <dbReference type="EMBL" id="SGZ39554.1"/>
    </source>
</evidence>
<feature type="compositionally biased region" description="Low complexity" evidence="3">
    <location>
        <begin position="159"/>
        <end position="177"/>
    </location>
</feature>
<feature type="coiled-coil region" evidence="2">
    <location>
        <begin position="393"/>
        <end position="420"/>
    </location>
</feature>
<gene>
    <name evidence="5" type="ORF">HGUI_01754</name>
</gene>
<dbReference type="PANTHER" id="PTHR14359">
    <property type="entry name" value="HOMO-OLIGOMERIC FLAVIN CONTAINING CYS DECARBOXYLASE FAMILY"/>
    <property type="match status" value="1"/>
</dbReference>
<feature type="domain" description="Flavoprotein" evidence="4">
    <location>
        <begin position="346"/>
        <end position="587"/>
    </location>
</feature>
<evidence type="ECO:0000259" key="4">
    <source>
        <dbReference type="Pfam" id="PF02441"/>
    </source>
</evidence>
<dbReference type="GO" id="GO:0010181">
    <property type="term" value="F:FMN binding"/>
    <property type="evidence" value="ECO:0007669"/>
    <property type="project" value="TreeGrafter"/>
</dbReference>
<dbReference type="Proteomes" id="UP000183365">
    <property type="component" value="Unassembled WGS sequence"/>
</dbReference>
<feature type="compositionally biased region" description="Polar residues" evidence="3">
    <location>
        <begin position="13"/>
        <end position="49"/>
    </location>
</feature>
<feature type="region of interest" description="Disordered" evidence="3">
    <location>
        <begin position="590"/>
        <end position="676"/>
    </location>
</feature>
<dbReference type="VEuPathDB" id="FungiDB:HGUI_01754"/>
<accession>A0A1L0AZJ3</accession>
<proteinExistence type="inferred from homology"/>
<sequence>MTEDIKNEGGINGSVNDSQPIVKTNSNESIKNQTNSISTNLSPANSSKYPYSTPNLQTPKSIMNISGTSGAVVNNAPSGMRKVPTVTFSDPKKVVVTPLQQHIQQHKEQQRELKEQKELQKSQRNNSVAADEITGDVAKVNSPKLEEAHKQSPVKFSLASPNNSTSNITSANTSSASIHNENDIKLLKEVCKPELQPQGSLRKDTLSNNETSNLKFQLPQKVGLSRDNSIIAPSPKLYDIANEKSLSNSQSNASRNNSIEENVSGKESENAGKLFPILKQKSPINSVPVNPSNLGTSHVFNSKEMNKEDITGLADAQPSNEKQNSSGKDNVKNIHPSLPLDDGRLHVLLGACGSLSVLKLKLLIKKLEDVYGGQKKVAIQVIVTDTAERLLYKQHQEKQMMKEQKELKQQKNKEVTHEENIPNETINTSSSPDKDIASPKIQALQQQNHHLLDLQSHVKVWKDSDEWDVWQTRTDPVLHIELRRWADILVVAPMTANTLSKIALGLCDNLLTNVIRAWNPSSPILLAPSMVSQSYNSVITKRHLKFIKDEMPWITVFKPAEKIMGVHGDIGLGGMMDPHEIVNKIVKELGISDDEDEDEDEDEEEDESDDDEQGESGQIKPNSNVENASKFNDADEKKVNADSNRVALKKADDDDEDDDSDDFDDDDDETNEQEQELKEIIAEQKRKEINAVSDVS</sequence>
<dbReference type="InterPro" id="IPR003382">
    <property type="entry name" value="Flavoprotein"/>
</dbReference>
<dbReference type="SUPFAM" id="SSF52507">
    <property type="entry name" value="Homo-oligomeric flavin-containing Cys decarboxylases, HFCD"/>
    <property type="match status" value="1"/>
</dbReference>
<dbReference type="Pfam" id="PF02441">
    <property type="entry name" value="Flavoprotein"/>
    <property type="match status" value="1"/>
</dbReference>
<reference evidence="6" key="1">
    <citation type="submission" date="2016-11" db="EMBL/GenBank/DDBJ databases">
        <authorList>
            <person name="Guldener U."/>
        </authorList>
    </citation>
    <scope>NUCLEOTIDE SEQUENCE [LARGE SCALE GENOMIC DNA]</scope>
</reference>
<protein>
    <recommendedName>
        <fullName evidence="4">Flavoprotein domain-containing protein</fullName>
    </recommendedName>
</protein>
<keyword evidence="2" id="KW-0175">Coiled coil</keyword>
<feature type="compositionally biased region" description="Polar residues" evidence="3">
    <location>
        <begin position="317"/>
        <end position="328"/>
    </location>
</feature>
<dbReference type="OrthoDB" id="1532798at2759"/>
<comment type="similarity">
    <text evidence="1">Belongs to the HFCD (homooligomeric flavin containing Cys decarboxylase) superfamily.</text>
</comment>
<feature type="region of interest" description="Disordered" evidence="3">
    <location>
        <begin position="1"/>
        <end position="49"/>
    </location>
</feature>
<evidence type="ECO:0000256" key="1">
    <source>
        <dbReference type="ARBA" id="ARBA00038350"/>
    </source>
</evidence>
<evidence type="ECO:0000256" key="3">
    <source>
        <dbReference type="SAM" id="MobiDB-lite"/>
    </source>
</evidence>
<feature type="compositionally biased region" description="Acidic residues" evidence="3">
    <location>
        <begin position="653"/>
        <end position="674"/>
    </location>
</feature>
<feature type="region of interest" description="Disordered" evidence="3">
    <location>
        <begin position="246"/>
        <end position="267"/>
    </location>
</feature>
<evidence type="ECO:0000256" key="2">
    <source>
        <dbReference type="SAM" id="Coils"/>
    </source>
</evidence>
<evidence type="ECO:0000313" key="6">
    <source>
        <dbReference type="Proteomes" id="UP000183365"/>
    </source>
</evidence>
<dbReference type="GO" id="GO:0004633">
    <property type="term" value="F:phosphopantothenoylcysteine decarboxylase activity"/>
    <property type="evidence" value="ECO:0007669"/>
    <property type="project" value="TreeGrafter"/>
</dbReference>
<dbReference type="GO" id="GO:0071513">
    <property type="term" value="C:phosphopantothenoylcysteine decarboxylase complex"/>
    <property type="evidence" value="ECO:0007669"/>
    <property type="project" value="TreeGrafter"/>
</dbReference>
<feature type="region of interest" description="Disordered" evidence="3">
    <location>
        <begin position="315"/>
        <end position="335"/>
    </location>
</feature>
<feature type="region of interest" description="Disordered" evidence="3">
    <location>
        <begin position="103"/>
        <end position="177"/>
    </location>
</feature>
<organism evidence="5 6">
    <name type="scientific">Hanseniaspora guilliermondii</name>
    <dbReference type="NCBI Taxonomy" id="56406"/>
    <lineage>
        <taxon>Eukaryota</taxon>
        <taxon>Fungi</taxon>
        <taxon>Dikarya</taxon>
        <taxon>Ascomycota</taxon>
        <taxon>Saccharomycotina</taxon>
        <taxon>Saccharomycetes</taxon>
        <taxon>Saccharomycodales</taxon>
        <taxon>Saccharomycodaceae</taxon>
        <taxon>Hanseniaspora</taxon>
    </lineage>
</organism>
<dbReference type="PANTHER" id="PTHR14359:SF17">
    <property type="entry name" value="PHOSPHOPANTOTHENOYLCYSTEINE DECARBOXYLASE SUBUNIT SIS2-RELATED"/>
    <property type="match status" value="1"/>
</dbReference>
<name>A0A1L0AZJ3_9ASCO</name>
<feature type="compositionally biased region" description="Acidic residues" evidence="3">
    <location>
        <begin position="591"/>
        <end position="614"/>
    </location>
</feature>
<dbReference type="Gene3D" id="3.40.50.1950">
    <property type="entry name" value="Flavin prenyltransferase-like"/>
    <property type="match status" value="1"/>
</dbReference>
<dbReference type="InterPro" id="IPR036551">
    <property type="entry name" value="Flavin_trans-like"/>
</dbReference>
<keyword evidence="6" id="KW-1185">Reference proteome</keyword>
<feature type="compositionally biased region" description="Polar residues" evidence="3">
    <location>
        <begin position="615"/>
        <end position="630"/>
    </location>
</feature>
<feature type="compositionally biased region" description="Basic and acidic residues" evidence="3">
    <location>
        <begin position="105"/>
        <end position="121"/>
    </location>
</feature>
<dbReference type="AlphaFoldDB" id="A0A1L0AZJ3"/>
<dbReference type="EMBL" id="FQNF01000025">
    <property type="protein sequence ID" value="SGZ39554.1"/>
    <property type="molecule type" value="Genomic_DNA"/>
</dbReference>